<dbReference type="Proteomes" id="UP001443914">
    <property type="component" value="Unassembled WGS sequence"/>
</dbReference>
<feature type="compositionally biased region" description="Basic and acidic residues" evidence="1">
    <location>
        <begin position="85"/>
        <end position="95"/>
    </location>
</feature>
<accession>A0AAW1KB84</accession>
<dbReference type="PANTHER" id="PTHR34660:SF7">
    <property type="entry name" value="DNA LIGASE-LIKE PROTEIN"/>
    <property type="match status" value="1"/>
</dbReference>
<evidence type="ECO:0000256" key="1">
    <source>
        <dbReference type="SAM" id="MobiDB-lite"/>
    </source>
</evidence>
<feature type="compositionally biased region" description="Basic and acidic residues" evidence="1">
    <location>
        <begin position="250"/>
        <end position="264"/>
    </location>
</feature>
<feature type="region of interest" description="Disordered" evidence="1">
    <location>
        <begin position="234"/>
        <end position="264"/>
    </location>
</feature>
<feature type="region of interest" description="Disordered" evidence="1">
    <location>
        <begin position="30"/>
        <end position="95"/>
    </location>
</feature>
<gene>
    <name evidence="2" type="ORF">RND81_06G158800</name>
</gene>
<evidence type="ECO:0000313" key="2">
    <source>
        <dbReference type="EMBL" id="KAK9715343.1"/>
    </source>
</evidence>
<feature type="region of interest" description="Disordered" evidence="1">
    <location>
        <begin position="117"/>
        <end position="195"/>
    </location>
</feature>
<comment type="caution">
    <text evidence="2">The sequence shown here is derived from an EMBL/GenBank/DDBJ whole genome shotgun (WGS) entry which is preliminary data.</text>
</comment>
<feature type="compositionally biased region" description="Basic and acidic residues" evidence="1">
    <location>
        <begin position="55"/>
        <end position="78"/>
    </location>
</feature>
<sequence length="358" mass="39784">MSRCFPFTPSGYAKTCSSNDALIVSIKLQEERKNSIPDRVKDGKKLKTSSHKKDRIREKKEKSKDRKDNKRDDKEKLHSALQNNEKQKQIHTDKLYKIESFGQDLKGKSSIEVFERSNLTEEHGRPVDAAQNISCSSDSTGNSGKRKRLSSPASSIQGNGNIIRIRLSSQKRDDPSKTQGELRPPSTKSDPSISCAETILKVQKPVHAAAASTSASTLHLASGLDNLRPCENKKVESLAPKEGPSTSGRVESKELKSKKLSSHEKKMLKRESLYNKLFQNLVPPELATELVAEQVDDEDDWLFGKKDEEKPAKRLRGGDESSVTFTGNLPCSASTLHQPRAHFLSDVGVYALPFTVPF</sequence>
<dbReference type="EMBL" id="JBDFQZ010000006">
    <property type="protein sequence ID" value="KAK9715343.1"/>
    <property type="molecule type" value="Genomic_DNA"/>
</dbReference>
<feature type="compositionally biased region" description="Polar residues" evidence="1">
    <location>
        <begin position="151"/>
        <end position="160"/>
    </location>
</feature>
<name>A0AAW1KB84_SAPOF</name>
<evidence type="ECO:0000313" key="3">
    <source>
        <dbReference type="Proteomes" id="UP001443914"/>
    </source>
</evidence>
<feature type="compositionally biased region" description="Basic and acidic residues" evidence="1">
    <location>
        <begin position="117"/>
        <end position="126"/>
    </location>
</feature>
<protein>
    <submittedName>
        <fullName evidence="2">Uncharacterized protein</fullName>
    </submittedName>
</protein>
<feature type="compositionally biased region" description="Polar residues" evidence="1">
    <location>
        <begin position="131"/>
        <end position="143"/>
    </location>
</feature>
<organism evidence="2 3">
    <name type="scientific">Saponaria officinalis</name>
    <name type="common">Common soapwort</name>
    <name type="synonym">Lychnis saponaria</name>
    <dbReference type="NCBI Taxonomy" id="3572"/>
    <lineage>
        <taxon>Eukaryota</taxon>
        <taxon>Viridiplantae</taxon>
        <taxon>Streptophyta</taxon>
        <taxon>Embryophyta</taxon>
        <taxon>Tracheophyta</taxon>
        <taxon>Spermatophyta</taxon>
        <taxon>Magnoliopsida</taxon>
        <taxon>eudicotyledons</taxon>
        <taxon>Gunneridae</taxon>
        <taxon>Pentapetalae</taxon>
        <taxon>Caryophyllales</taxon>
        <taxon>Caryophyllaceae</taxon>
        <taxon>Caryophylleae</taxon>
        <taxon>Saponaria</taxon>
    </lineage>
</organism>
<dbReference type="PANTHER" id="PTHR34660">
    <property type="entry name" value="MYB-LIKE PROTEIN X"/>
    <property type="match status" value="1"/>
</dbReference>
<proteinExistence type="predicted"/>
<feature type="compositionally biased region" description="Basic and acidic residues" evidence="1">
    <location>
        <begin position="30"/>
        <end position="45"/>
    </location>
</feature>
<keyword evidence="3" id="KW-1185">Reference proteome</keyword>
<reference evidence="2" key="1">
    <citation type="submission" date="2024-03" db="EMBL/GenBank/DDBJ databases">
        <title>WGS assembly of Saponaria officinalis var. Norfolk2.</title>
        <authorList>
            <person name="Jenkins J."/>
            <person name="Shu S."/>
            <person name="Grimwood J."/>
            <person name="Barry K."/>
            <person name="Goodstein D."/>
            <person name="Schmutz J."/>
            <person name="Leebens-Mack J."/>
            <person name="Osbourn A."/>
        </authorList>
    </citation>
    <scope>NUCLEOTIDE SEQUENCE [LARGE SCALE GENOMIC DNA]</scope>
    <source>
        <strain evidence="2">JIC</strain>
    </source>
</reference>
<dbReference type="AlphaFoldDB" id="A0AAW1KB84"/>